<dbReference type="EMBL" id="BARU01045910">
    <property type="protein sequence ID" value="GAH97704.1"/>
    <property type="molecule type" value="Genomic_DNA"/>
</dbReference>
<gene>
    <name evidence="2" type="ORF">S03H2_69472</name>
</gene>
<dbReference type="PROSITE" id="PS51379">
    <property type="entry name" value="4FE4S_FER_2"/>
    <property type="match status" value="1"/>
</dbReference>
<comment type="caution">
    <text evidence="2">The sequence shown here is derived from an EMBL/GenBank/DDBJ whole genome shotgun (WGS) entry which is preliminary data.</text>
</comment>
<evidence type="ECO:0000313" key="2">
    <source>
        <dbReference type="EMBL" id="GAH97704.1"/>
    </source>
</evidence>
<accession>X1L5J5</accession>
<protein>
    <recommendedName>
        <fullName evidence="1">4Fe-4S ferredoxin-type domain-containing protein</fullName>
    </recommendedName>
</protein>
<dbReference type="InterPro" id="IPR017896">
    <property type="entry name" value="4Fe4S_Fe-S-bd"/>
</dbReference>
<organism evidence="2">
    <name type="scientific">marine sediment metagenome</name>
    <dbReference type="NCBI Taxonomy" id="412755"/>
    <lineage>
        <taxon>unclassified sequences</taxon>
        <taxon>metagenomes</taxon>
        <taxon>ecological metagenomes</taxon>
    </lineage>
</organism>
<feature type="domain" description="4Fe-4S ferredoxin-type" evidence="1">
    <location>
        <begin position="39"/>
        <end position="68"/>
    </location>
</feature>
<proteinExistence type="predicted"/>
<dbReference type="PANTHER" id="PTHR42827">
    <property type="entry name" value="IRON-SULFUR CLUSTER-BINDING PROTEIN-RELATED"/>
    <property type="match status" value="1"/>
</dbReference>
<sequence>CVAVAAGVGRIGWSGNLVTAKFGARVLLNSIITDAKLKPDNPLETNPCSRCKICEKSCQGGLFSKDEEQTIIIAGIEEIIAKRNSYAYCIAVCGSMVGQNKFKEWSTWSPFLYL</sequence>
<feature type="non-terminal residue" evidence="2">
    <location>
        <position position="1"/>
    </location>
</feature>
<evidence type="ECO:0000259" key="1">
    <source>
        <dbReference type="PROSITE" id="PS51379"/>
    </source>
</evidence>
<name>X1L5J5_9ZZZZ</name>
<dbReference type="AlphaFoldDB" id="X1L5J5"/>
<dbReference type="PANTHER" id="PTHR42827:SF1">
    <property type="entry name" value="IRON-SULFUR CLUSTER-BINDING PROTEIN"/>
    <property type="match status" value="1"/>
</dbReference>
<reference evidence="2" key="1">
    <citation type="journal article" date="2014" name="Front. Microbiol.">
        <title>High frequency of phylogenetically diverse reductive dehalogenase-homologous genes in deep subseafloor sedimentary metagenomes.</title>
        <authorList>
            <person name="Kawai M."/>
            <person name="Futagami T."/>
            <person name="Toyoda A."/>
            <person name="Takaki Y."/>
            <person name="Nishi S."/>
            <person name="Hori S."/>
            <person name="Arai W."/>
            <person name="Tsubouchi T."/>
            <person name="Morono Y."/>
            <person name="Uchiyama I."/>
            <person name="Ito T."/>
            <person name="Fujiyama A."/>
            <person name="Inagaki F."/>
            <person name="Takami H."/>
        </authorList>
    </citation>
    <scope>NUCLEOTIDE SEQUENCE</scope>
    <source>
        <strain evidence="2">Expedition CK06-06</strain>
    </source>
</reference>